<dbReference type="Proteomes" id="UP000026961">
    <property type="component" value="Chromosome 11"/>
</dbReference>
<dbReference type="Gene3D" id="2.20.25.10">
    <property type="match status" value="1"/>
</dbReference>
<protein>
    <submittedName>
        <fullName evidence="2">Uncharacterized protein</fullName>
    </submittedName>
</protein>
<sequence length="169" mass="18285">MVHHSAGGVHPCALGHHWRPDIAPHKATTKGEEGKTLFFVCYNPICGHRWREWHCYKLDRLMCSSRSRRSSLRGDASAPPPPPAPAATTLFSSPPPRHRPSGPPESWLAARIVAVGLLLPQNSVGWGTRLAPMVEEAGSGEGTPAASCQPLQGVEGRRDGHRRTVGNVE</sequence>
<accession>A0A0E0BM30</accession>
<name>A0A0E0BM30_9ORYZ</name>
<dbReference type="HOGENOM" id="CLU_1580968_0_0_1"/>
<keyword evidence="3" id="KW-1185">Reference proteome</keyword>
<organism evidence="2">
    <name type="scientific">Oryza glumipatula</name>
    <dbReference type="NCBI Taxonomy" id="40148"/>
    <lineage>
        <taxon>Eukaryota</taxon>
        <taxon>Viridiplantae</taxon>
        <taxon>Streptophyta</taxon>
        <taxon>Embryophyta</taxon>
        <taxon>Tracheophyta</taxon>
        <taxon>Spermatophyta</taxon>
        <taxon>Magnoliopsida</taxon>
        <taxon>Liliopsida</taxon>
        <taxon>Poales</taxon>
        <taxon>Poaceae</taxon>
        <taxon>BOP clade</taxon>
        <taxon>Oryzoideae</taxon>
        <taxon>Oryzeae</taxon>
        <taxon>Oryzinae</taxon>
        <taxon>Oryza</taxon>
    </lineage>
</organism>
<proteinExistence type="predicted"/>
<reference evidence="2" key="1">
    <citation type="submission" date="2015-04" db="UniProtKB">
        <authorList>
            <consortium name="EnsemblPlants"/>
        </authorList>
    </citation>
    <scope>IDENTIFICATION</scope>
</reference>
<feature type="region of interest" description="Disordered" evidence="1">
    <location>
        <begin position="135"/>
        <end position="169"/>
    </location>
</feature>
<dbReference type="STRING" id="40148.A0A0E0BM30"/>
<reference evidence="2" key="2">
    <citation type="submission" date="2018-05" db="EMBL/GenBank/DDBJ databases">
        <title>OgluRS3 (Oryza glumaepatula Reference Sequence Version 3).</title>
        <authorList>
            <person name="Zhang J."/>
            <person name="Kudrna D."/>
            <person name="Lee S."/>
            <person name="Talag J."/>
            <person name="Welchert J."/>
            <person name="Wing R.A."/>
        </authorList>
    </citation>
    <scope>NUCLEOTIDE SEQUENCE [LARGE SCALE GENOMIC DNA]</scope>
</reference>
<dbReference type="AlphaFoldDB" id="A0A0E0BM30"/>
<dbReference type="EnsemblPlants" id="OGLUM11G21790.1">
    <property type="protein sequence ID" value="OGLUM11G21790.1"/>
    <property type="gene ID" value="OGLUM11G21790"/>
</dbReference>
<evidence type="ECO:0000313" key="3">
    <source>
        <dbReference type="Proteomes" id="UP000026961"/>
    </source>
</evidence>
<dbReference type="Gramene" id="OGLUM11G21790.1">
    <property type="protein sequence ID" value="OGLUM11G21790.1"/>
    <property type="gene ID" value="OGLUM11G21790"/>
</dbReference>
<feature type="compositionally biased region" description="Basic residues" evidence="1">
    <location>
        <begin position="159"/>
        <end position="169"/>
    </location>
</feature>
<evidence type="ECO:0000313" key="2">
    <source>
        <dbReference type="EnsemblPlants" id="OGLUM11G21790.1"/>
    </source>
</evidence>
<evidence type="ECO:0000256" key="1">
    <source>
        <dbReference type="SAM" id="MobiDB-lite"/>
    </source>
</evidence>
<feature type="region of interest" description="Disordered" evidence="1">
    <location>
        <begin position="69"/>
        <end position="104"/>
    </location>
</feature>